<protein>
    <submittedName>
        <fullName evidence="1">Uncharacterized protein</fullName>
    </submittedName>
</protein>
<proteinExistence type="predicted"/>
<dbReference type="EMBL" id="JH650969">
    <property type="protein sequence ID" value="EXA50623.1"/>
    <property type="molecule type" value="Genomic_DNA"/>
</dbReference>
<reference evidence="1" key="1">
    <citation type="submission" date="2011-10" db="EMBL/GenBank/DDBJ databases">
        <title>The Genome Sequence of Fusarium oxysporum HDV247.</title>
        <authorList>
            <consortium name="The Broad Institute Genome Sequencing Platform"/>
            <person name="Ma L.-J."/>
            <person name="Gale L.R."/>
            <person name="Schwartz D.C."/>
            <person name="Zhou S."/>
            <person name="Corby-Kistler H."/>
            <person name="Young S.K."/>
            <person name="Zeng Q."/>
            <person name="Gargeya S."/>
            <person name="Fitzgerald M."/>
            <person name="Haas B."/>
            <person name="Abouelleil A."/>
            <person name="Alvarado L."/>
            <person name="Arachchi H.M."/>
            <person name="Berlin A."/>
            <person name="Brown A."/>
            <person name="Chapman S.B."/>
            <person name="Chen Z."/>
            <person name="Dunbar C."/>
            <person name="Freedman E."/>
            <person name="Gearin G."/>
            <person name="Goldberg J."/>
            <person name="Griggs A."/>
            <person name="Gujja S."/>
            <person name="Heiman D."/>
            <person name="Howarth C."/>
            <person name="Larson L."/>
            <person name="Lui A."/>
            <person name="MacDonald P.J.P."/>
            <person name="Montmayeur A."/>
            <person name="Murphy C."/>
            <person name="Neiman D."/>
            <person name="Pearson M."/>
            <person name="Priest M."/>
            <person name="Roberts A."/>
            <person name="Saif S."/>
            <person name="Shea T."/>
            <person name="Shenoy N."/>
            <person name="Sisk P."/>
            <person name="Stolte C."/>
            <person name="Sykes S."/>
            <person name="Wortman J."/>
            <person name="Nusbaum C."/>
            <person name="Birren B."/>
        </authorList>
    </citation>
    <scope>NUCLEOTIDE SEQUENCE [LARGE SCALE GENOMIC DNA]</scope>
    <source>
        <strain evidence="1">HDV247</strain>
    </source>
</reference>
<organism evidence="1">
    <name type="scientific">Fusarium oxysporum f. sp. pisi HDV247</name>
    <dbReference type="NCBI Taxonomy" id="1080344"/>
    <lineage>
        <taxon>Eukaryota</taxon>
        <taxon>Fungi</taxon>
        <taxon>Dikarya</taxon>
        <taxon>Ascomycota</taxon>
        <taxon>Pezizomycotina</taxon>
        <taxon>Sordariomycetes</taxon>
        <taxon>Hypocreomycetidae</taxon>
        <taxon>Hypocreales</taxon>
        <taxon>Nectriaceae</taxon>
        <taxon>Fusarium</taxon>
        <taxon>Fusarium oxysporum species complex</taxon>
    </lineage>
</organism>
<reference evidence="1" key="2">
    <citation type="submission" date="2012-05" db="EMBL/GenBank/DDBJ databases">
        <title>Annotation of the Genome Sequence of Fusarium oxysporum HDV247.</title>
        <authorList>
            <consortium name="The Broad Institute Genomics Platform"/>
            <person name="Ma L.-J."/>
            <person name="Corby-Kistler H."/>
            <person name="Broz K."/>
            <person name="Gale L.R."/>
            <person name="Jonkers W."/>
            <person name="O'Donnell K."/>
            <person name="Ploetz R."/>
            <person name="Steinberg C."/>
            <person name="Schwartz D.C."/>
            <person name="VanEtten H."/>
            <person name="Zhou S."/>
            <person name="Young S.K."/>
            <person name="Zeng Q."/>
            <person name="Gargeya S."/>
            <person name="Fitzgerald M."/>
            <person name="Abouelleil A."/>
            <person name="Alvarado L."/>
            <person name="Chapman S.B."/>
            <person name="Gainer-Dewar J."/>
            <person name="Goldberg J."/>
            <person name="Griggs A."/>
            <person name="Gujja S."/>
            <person name="Hansen M."/>
            <person name="Howarth C."/>
            <person name="Imamovic A."/>
            <person name="Ireland A."/>
            <person name="Larimer J."/>
            <person name="McCowan C."/>
            <person name="Murphy C."/>
            <person name="Pearson M."/>
            <person name="Poon T.W."/>
            <person name="Priest M."/>
            <person name="Roberts A."/>
            <person name="Saif S."/>
            <person name="Shea T."/>
            <person name="Sykes S."/>
            <person name="Wortman J."/>
            <person name="Nusbaum C."/>
            <person name="Birren B."/>
        </authorList>
    </citation>
    <scope>NUCLEOTIDE SEQUENCE</scope>
    <source>
        <strain evidence="1">HDV247</strain>
    </source>
</reference>
<dbReference type="HOGENOM" id="CLU_1768142_0_0_1"/>
<dbReference type="EMBL" id="JH650969">
    <property type="protein sequence ID" value="EXA50621.1"/>
    <property type="molecule type" value="Genomic_DNA"/>
</dbReference>
<sequence>MRILARATIKAVLYVSTLSLSRVSQLTIAFSMAAALVKPGLSCTNLLLASDPWKSRQTNLISFSSASKRTESQAWPLARRFLLVCLSWPRFRLLGVIGRSSIHFPTRTEVSSRFLAGNVGKDTKSSSELQYLNTRLKKLFRSSIDIT</sequence>
<dbReference type="EMBL" id="JH650969">
    <property type="protein sequence ID" value="EXA50622.1"/>
    <property type="molecule type" value="Genomic_DNA"/>
</dbReference>
<accession>W9Q5T4</accession>
<dbReference type="AlphaFoldDB" id="W9Q5T4"/>
<gene>
    <name evidence="1" type="ORF">FOVG_03240</name>
</gene>
<dbReference type="Proteomes" id="UP000030751">
    <property type="component" value="Unassembled WGS sequence"/>
</dbReference>
<evidence type="ECO:0000313" key="1">
    <source>
        <dbReference type="EMBL" id="EXA50621.1"/>
    </source>
</evidence>
<name>W9Q5T4_FUSOX</name>